<protein>
    <recommendedName>
        <fullName evidence="4">Effector protein</fullName>
    </recommendedName>
</protein>
<feature type="signal peptide" evidence="1">
    <location>
        <begin position="1"/>
        <end position="16"/>
    </location>
</feature>
<evidence type="ECO:0000313" key="2">
    <source>
        <dbReference type="EMBL" id="KAL3120434.1"/>
    </source>
</evidence>
<accession>A0ABD2LYY5</accession>
<evidence type="ECO:0008006" key="4">
    <source>
        <dbReference type="Google" id="ProtNLM"/>
    </source>
</evidence>
<organism evidence="2 3">
    <name type="scientific">Heterodera trifolii</name>
    <dbReference type="NCBI Taxonomy" id="157864"/>
    <lineage>
        <taxon>Eukaryota</taxon>
        <taxon>Metazoa</taxon>
        <taxon>Ecdysozoa</taxon>
        <taxon>Nematoda</taxon>
        <taxon>Chromadorea</taxon>
        <taxon>Rhabditida</taxon>
        <taxon>Tylenchina</taxon>
        <taxon>Tylenchomorpha</taxon>
        <taxon>Tylenchoidea</taxon>
        <taxon>Heteroderidae</taxon>
        <taxon>Heteroderinae</taxon>
        <taxon>Heterodera</taxon>
    </lineage>
</organism>
<evidence type="ECO:0000313" key="3">
    <source>
        <dbReference type="Proteomes" id="UP001620626"/>
    </source>
</evidence>
<proteinExistence type="predicted"/>
<reference evidence="2 3" key="1">
    <citation type="submission" date="2024-10" db="EMBL/GenBank/DDBJ databases">
        <authorList>
            <person name="Kim D."/>
        </authorList>
    </citation>
    <scope>NUCLEOTIDE SEQUENCE [LARGE SCALE GENOMIC DNA]</scope>
    <source>
        <strain evidence="2">BH-2024</strain>
    </source>
</reference>
<feature type="chain" id="PRO_5044823227" description="Effector protein" evidence="1">
    <location>
        <begin position="17"/>
        <end position="119"/>
    </location>
</feature>
<sequence>MILIIFIFKIFVFSNGQPSPPAEQHIKNVNLGISTDGAGPYSAFEHRLDMPNEVPHSFFEYMSARCAAVFYLTTSIDHAIDENRNKIGDQMYAFVTNLSNICEQLGTFGMLWKLRRFEL</sequence>
<evidence type="ECO:0000256" key="1">
    <source>
        <dbReference type="SAM" id="SignalP"/>
    </source>
</evidence>
<dbReference type="EMBL" id="JBICBT010000210">
    <property type="protein sequence ID" value="KAL3120434.1"/>
    <property type="molecule type" value="Genomic_DNA"/>
</dbReference>
<gene>
    <name evidence="2" type="ORF">niasHT_000464</name>
</gene>
<comment type="caution">
    <text evidence="2">The sequence shown here is derived from an EMBL/GenBank/DDBJ whole genome shotgun (WGS) entry which is preliminary data.</text>
</comment>
<dbReference type="AlphaFoldDB" id="A0ABD2LYY5"/>
<dbReference type="Proteomes" id="UP001620626">
    <property type="component" value="Unassembled WGS sequence"/>
</dbReference>
<name>A0ABD2LYY5_9BILA</name>
<keyword evidence="3" id="KW-1185">Reference proteome</keyword>
<keyword evidence="1" id="KW-0732">Signal</keyword>